<protein>
    <submittedName>
        <fullName evidence="1">Uncharacterized protein</fullName>
    </submittedName>
</protein>
<reference evidence="1" key="1">
    <citation type="submission" date="2022-06" db="EMBL/GenBank/DDBJ databases">
        <title>Genome Sequence of Candolleomyces eurysporus.</title>
        <authorList>
            <person name="Buettner E."/>
        </authorList>
    </citation>
    <scope>NUCLEOTIDE SEQUENCE</scope>
    <source>
        <strain evidence="1">VTCC 930004</strain>
    </source>
</reference>
<comment type="caution">
    <text evidence="1">The sequence shown here is derived from an EMBL/GenBank/DDBJ whole genome shotgun (WGS) entry which is preliminary data.</text>
</comment>
<name>A0A9W8JMI8_9AGAR</name>
<organism evidence="1 2">
    <name type="scientific">Candolleomyces eurysporus</name>
    <dbReference type="NCBI Taxonomy" id="2828524"/>
    <lineage>
        <taxon>Eukaryota</taxon>
        <taxon>Fungi</taxon>
        <taxon>Dikarya</taxon>
        <taxon>Basidiomycota</taxon>
        <taxon>Agaricomycotina</taxon>
        <taxon>Agaricomycetes</taxon>
        <taxon>Agaricomycetidae</taxon>
        <taxon>Agaricales</taxon>
        <taxon>Agaricineae</taxon>
        <taxon>Psathyrellaceae</taxon>
        <taxon>Candolleomyces</taxon>
    </lineage>
</organism>
<accession>A0A9W8JMI8</accession>
<feature type="non-terminal residue" evidence="1">
    <location>
        <position position="1"/>
    </location>
</feature>
<evidence type="ECO:0000313" key="2">
    <source>
        <dbReference type="Proteomes" id="UP001140091"/>
    </source>
</evidence>
<dbReference type="Proteomes" id="UP001140091">
    <property type="component" value="Unassembled WGS sequence"/>
</dbReference>
<gene>
    <name evidence="1" type="ORF">H1R20_g290</name>
</gene>
<proteinExistence type="predicted"/>
<keyword evidence="2" id="KW-1185">Reference proteome</keyword>
<evidence type="ECO:0000313" key="1">
    <source>
        <dbReference type="EMBL" id="KAJ2936799.1"/>
    </source>
</evidence>
<sequence length="217" mass="24357">MSPNPIVPQAGQFWEVSAVVLPTVVSSLEEHRDRHGIESLGLETMKRILNDCPVLRISTRRDEGADKAIDLSSRRRHRAVDVEAQEIIRDRDVVSDLSFDLKTIAGLLVSPQGDINNSNRGDRVKAQEFTFLDVSVLLYIDLERPYIKRKGQPPAVWSVTGTYKSSIYVPESDFIAKHCTKAQALGQQEVSELIRPIKIHGKLMAFFHECSMFLTAG</sequence>
<dbReference type="EMBL" id="JANBPK010000016">
    <property type="protein sequence ID" value="KAJ2936799.1"/>
    <property type="molecule type" value="Genomic_DNA"/>
</dbReference>
<dbReference type="AlphaFoldDB" id="A0A9W8JMI8"/>